<feature type="transmembrane region" description="Helical" evidence="1">
    <location>
        <begin position="6"/>
        <end position="27"/>
    </location>
</feature>
<dbReference type="EMBL" id="JBEWSZ010000001">
    <property type="protein sequence ID" value="MET2826100.1"/>
    <property type="molecule type" value="Genomic_DNA"/>
</dbReference>
<keyword evidence="1" id="KW-0812">Transmembrane</keyword>
<proteinExistence type="predicted"/>
<evidence type="ECO:0000256" key="1">
    <source>
        <dbReference type="SAM" id="Phobius"/>
    </source>
</evidence>
<accession>A0ABV2D7T4</accession>
<gene>
    <name evidence="2" type="ORF">ABVQ20_03825</name>
</gene>
<dbReference type="Proteomes" id="UP001548832">
    <property type="component" value="Unassembled WGS sequence"/>
</dbReference>
<keyword evidence="1" id="KW-0472">Membrane</keyword>
<keyword evidence="1" id="KW-1133">Transmembrane helix</keyword>
<evidence type="ECO:0000313" key="3">
    <source>
        <dbReference type="Proteomes" id="UP001548832"/>
    </source>
</evidence>
<evidence type="ECO:0000313" key="2">
    <source>
        <dbReference type="EMBL" id="MET2826100.1"/>
    </source>
</evidence>
<reference evidence="2 3" key="1">
    <citation type="submission" date="2024-06" db="EMBL/GenBank/DDBJ databases">
        <authorList>
            <person name="Kim D.-U."/>
        </authorList>
    </citation>
    <scope>NUCLEOTIDE SEQUENCE [LARGE SCALE GENOMIC DNA]</scope>
    <source>
        <strain evidence="2 3">KACC15460</strain>
    </source>
</reference>
<name>A0ABV2D7T4_9HYPH</name>
<comment type="caution">
    <text evidence="2">The sequence shown here is derived from an EMBL/GenBank/DDBJ whole genome shotgun (WGS) entry which is preliminary data.</text>
</comment>
<dbReference type="RefSeq" id="WP_354458166.1">
    <property type="nucleotide sequence ID" value="NZ_JBEWSZ010000001.1"/>
</dbReference>
<sequence length="86" mass="9002">MAGATGVVVAFGQMLALPLIRLPAFVIRKAKQLAFRPLRGPLLNSPYSDGEKAAVAILGALSATLEIGEIRGESLLGRQMRGSANL</sequence>
<organism evidence="2 3">
    <name type="scientific">Mesorhizobium shangrilense</name>
    <dbReference type="NCBI Taxonomy" id="460060"/>
    <lineage>
        <taxon>Bacteria</taxon>
        <taxon>Pseudomonadati</taxon>
        <taxon>Pseudomonadota</taxon>
        <taxon>Alphaproteobacteria</taxon>
        <taxon>Hyphomicrobiales</taxon>
        <taxon>Phyllobacteriaceae</taxon>
        <taxon>Mesorhizobium</taxon>
    </lineage>
</organism>
<keyword evidence="3" id="KW-1185">Reference proteome</keyword>
<protein>
    <submittedName>
        <fullName evidence="2">Uncharacterized protein</fullName>
    </submittedName>
</protein>